<proteinExistence type="predicted"/>
<dbReference type="AlphaFoldDB" id="A0A7V8FJ29"/>
<gene>
    <name evidence="1" type="ORF">GAK31_00225</name>
</gene>
<organism evidence="1 2">
    <name type="scientific">Stenotrophomonas maltophilia</name>
    <name type="common">Pseudomonas maltophilia</name>
    <name type="synonym">Xanthomonas maltophilia</name>
    <dbReference type="NCBI Taxonomy" id="40324"/>
    <lineage>
        <taxon>Bacteria</taxon>
        <taxon>Pseudomonadati</taxon>
        <taxon>Pseudomonadota</taxon>
        <taxon>Gammaproteobacteria</taxon>
        <taxon>Lysobacterales</taxon>
        <taxon>Lysobacteraceae</taxon>
        <taxon>Stenotrophomonas</taxon>
        <taxon>Stenotrophomonas maltophilia group</taxon>
    </lineage>
</organism>
<dbReference type="Proteomes" id="UP000487117">
    <property type="component" value="Unassembled WGS sequence"/>
</dbReference>
<accession>A0A7V8FJ29</accession>
<evidence type="ECO:0008006" key="3">
    <source>
        <dbReference type="Google" id="ProtNLM"/>
    </source>
</evidence>
<evidence type="ECO:0000313" key="1">
    <source>
        <dbReference type="EMBL" id="KAF1016966.1"/>
    </source>
</evidence>
<sequence length="82" mass="8721">MTPFSLRGRMLRALAAWVLLAWVLAVGVMYVFSSSRQDSNWDGKLQAMAVRVLQAMPADPSMLTGGGRLQAAAGVADDGLVV</sequence>
<name>A0A7V8FJ29_STEMA</name>
<protein>
    <recommendedName>
        <fullName evidence="3">Two-component sensor histidine kinase</fullName>
    </recommendedName>
</protein>
<reference evidence="2" key="1">
    <citation type="journal article" date="2020" name="MBio">
        <title>Horizontal gene transfer to a defensive symbiont with a reduced genome amongst a multipartite beetle microbiome.</title>
        <authorList>
            <person name="Waterworth S.C."/>
            <person name="Florez L.V."/>
            <person name="Rees E.R."/>
            <person name="Hertweck C."/>
            <person name="Kaltenpoth M."/>
            <person name="Kwan J.C."/>
        </authorList>
    </citation>
    <scope>NUCLEOTIDE SEQUENCE [LARGE SCALE GENOMIC DNA]</scope>
</reference>
<dbReference type="EMBL" id="WNDS01000001">
    <property type="protein sequence ID" value="KAF1016966.1"/>
    <property type="molecule type" value="Genomic_DNA"/>
</dbReference>
<evidence type="ECO:0000313" key="2">
    <source>
        <dbReference type="Proteomes" id="UP000487117"/>
    </source>
</evidence>
<comment type="caution">
    <text evidence="1">The sequence shown here is derived from an EMBL/GenBank/DDBJ whole genome shotgun (WGS) entry which is preliminary data.</text>
</comment>